<keyword evidence="2" id="KW-0285">Flavoprotein</keyword>
<feature type="domain" description="FAD/NAD(P)-binding" evidence="5">
    <location>
        <begin position="4"/>
        <end position="282"/>
    </location>
</feature>
<evidence type="ECO:0000313" key="6">
    <source>
        <dbReference type="EMBL" id="CCH40980.1"/>
    </source>
</evidence>
<comment type="caution">
    <text evidence="6">The sequence shown here is derived from an EMBL/GenBank/DDBJ whole genome shotgun (WGS) entry which is preliminary data.</text>
</comment>
<organism evidence="6 7">
    <name type="scientific">Wickerhamomyces ciferrii (strain ATCC 14091 / BCRC 22168 / CBS 111 / JCM 3599 / NBRC 0793 / NRRL Y-1031 F-60-10)</name>
    <name type="common">Yeast</name>
    <name type="synonym">Pichia ciferrii</name>
    <dbReference type="NCBI Taxonomy" id="1206466"/>
    <lineage>
        <taxon>Eukaryota</taxon>
        <taxon>Fungi</taxon>
        <taxon>Dikarya</taxon>
        <taxon>Ascomycota</taxon>
        <taxon>Saccharomycotina</taxon>
        <taxon>Saccharomycetes</taxon>
        <taxon>Phaffomycetales</taxon>
        <taxon>Wickerhamomycetaceae</taxon>
        <taxon>Wickerhamomyces</taxon>
    </lineage>
</organism>
<dbReference type="InterPro" id="IPR023753">
    <property type="entry name" value="FAD/NAD-binding_dom"/>
</dbReference>
<name>K0K833_WICCF</name>
<evidence type="ECO:0000256" key="3">
    <source>
        <dbReference type="ARBA" id="ARBA00022827"/>
    </source>
</evidence>
<proteinExistence type="inferred from homology"/>
<accession>K0K833</accession>
<dbReference type="EMBL" id="CAIF01000011">
    <property type="protein sequence ID" value="CCH40980.1"/>
    <property type="molecule type" value="Genomic_DNA"/>
</dbReference>
<dbReference type="EC" id="1.-.-.-" evidence="6"/>
<keyword evidence="3" id="KW-0274">FAD</keyword>
<reference evidence="6 7" key="1">
    <citation type="journal article" date="2012" name="Eukaryot. Cell">
        <title>Draft genome sequence of Wickerhamomyces ciferrii NRRL Y-1031 F-60-10.</title>
        <authorList>
            <person name="Schneider J."/>
            <person name="Andrea H."/>
            <person name="Blom J."/>
            <person name="Jaenicke S."/>
            <person name="Ruckert C."/>
            <person name="Schorsch C."/>
            <person name="Szczepanowski R."/>
            <person name="Farwick M."/>
            <person name="Goesmann A."/>
            <person name="Puhler A."/>
            <person name="Schaffer S."/>
            <person name="Tauch A."/>
            <person name="Kohler T."/>
            <person name="Brinkrolf K."/>
        </authorList>
    </citation>
    <scope>NUCLEOTIDE SEQUENCE [LARGE SCALE GENOMIC DNA]</scope>
    <source>
        <strain evidence="7">ATCC 14091 / BCRC 22168 / CBS 111 / JCM 3599 / NBRC 0793 / NRRL Y-1031 F-60-10</strain>
    </source>
</reference>
<evidence type="ECO:0000313" key="7">
    <source>
        <dbReference type="Proteomes" id="UP000009328"/>
    </source>
</evidence>
<gene>
    <name evidence="6" type="ORF">BN7_517</name>
</gene>
<sequence>MGKTVVVVGAGLTGSASANSIKRKLGKNDSVKLITTSDHVGWLPASVRVPFSNSYDAFAPLSEVIDKDVEIIHGRVISFNESSVSLESGETIVFDALVIATGSKWPNPIATSAVYGDDHESFYKSQGKEIKNANDIVFIGGGFINVEFVGELYHIYKDDIESGKKRVSIIQNSDKLLPDSPFYSDKFRSKITKWFDGKKIKLYLSSKGDTGSEEGQVIINGTKKIKADLIYFGIGAQPIVPKNEISKLTNDKGFIRTNKNFQIKAISNGNIFAIGDVTDFQYHGVQKLNNWIPTIASNVTSYLQDGSKAKLIDTSTFENENIPSVVSLGPNDGVGQIPFPLIGTVLLPRFLIVMAKSKDLFVSNWRKMVFDN</sequence>
<dbReference type="GO" id="GO:0050660">
    <property type="term" value="F:flavin adenine dinucleotide binding"/>
    <property type="evidence" value="ECO:0007669"/>
    <property type="project" value="TreeGrafter"/>
</dbReference>
<dbReference type="eggNOG" id="KOG1336">
    <property type="taxonomic scope" value="Eukaryota"/>
</dbReference>
<dbReference type="PRINTS" id="PR00368">
    <property type="entry name" value="FADPNR"/>
</dbReference>
<dbReference type="InParanoid" id="K0K833"/>
<dbReference type="PRINTS" id="PR00411">
    <property type="entry name" value="PNDRDTASEI"/>
</dbReference>
<dbReference type="Pfam" id="PF07992">
    <property type="entry name" value="Pyr_redox_2"/>
    <property type="match status" value="1"/>
</dbReference>
<dbReference type="STRING" id="1206466.K0K833"/>
<dbReference type="SUPFAM" id="SSF51905">
    <property type="entry name" value="FAD/NAD(P)-binding domain"/>
    <property type="match status" value="1"/>
</dbReference>
<protein>
    <submittedName>
        <fullName evidence="6">Apoptosis-inducing factor 1</fullName>
        <ecNumber evidence="6">1.-.-.-</ecNumber>
    </submittedName>
</protein>
<dbReference type="InterPro" id="IPR036188">
    <property type="entry name" value="FAD/NAD-bd_sf"/>
</dbReference>
<dbReference type="GO" id="GO:0004174">
    <property type="term" value="F:electron-transferring-flavoprotein dehydrogenase activity"/>
    <property type="evidence" value="ECO:0007669"/>
    <property type="project" value="TreeGrafter"/>
</dbReference>
<keyword evidence="7" id="KW-1185">Reference proteome</keyword>
<dbReference type="GO" id="GO:0005737">
    <property type="term" value="C:cytoplasm"/>
    <property type="evidence" value="ECO:0007669"/>
    <property type="project" value="TreeGrafter"/>
</dbReference>
<keyword evidence="4 6" id="KW-0560">Oxidoreductase</keyword>
<dbReference type="HOGENOM" id="CLU_019845_2_0_1"/>
<evidence type="ECO:0000259" key="5">
    <source>
        <dbReference type="Pfam" id="PF07992"/>
    </source>
</evidence>
<evidence type="ECO:0000256" key="2">
    <source>
        <dbReference type="ARBA" id="ARBA00022630"/>
    </source>
</evidence>
<dbReference type="AlphaFoldDB" id="K0K833"/>
<dbReference type="PANTHER" id="PTHR43735">
    <property type="entry name" value="APOPTOSIS-INDUCING FACTOR 1"/>
    <property type="match status" value="1"/>
</dbReference>
<dbReference type="PANTHER" id="PTHR43735:SF3">
    <property type="entry name" value="FERROPTOSIS SUPPRESSOR PROTEIN 1"/>
    <property type="match status" value="1"/>
</dbReference>
<comment type="similarity">
    <text evidence="1">Belongs to the FAD-dependent oxidoreductase family.</text>
</comment>
<dbReference type="Proteomes" id="UP000009328">
    <property type="component" value="Unassembled WGS sequence"/>
</dbReference>
<evidence type="ECO:0000256" key="1">
    <source>
        <dbReference type="ARBA" id="ARBA00006442"/>
    </source>
</evidence>
<evidence type="ECO:0000256" key="4">
    <source>
        <dbReference type="ARBA" id="ARBA00023002"/>
    </source>
</evidence>
<dbReference type="Gene3D" id="3.50.50.100">
    <property type="match status" value="1"/>
</dbReference>